<reference evidence="2" key="1">
    <citation type="submission" date="2020-07" db="EMBL/GenBank/DDBJ databases">
        <authorList>
            <person name="Partida-Martinez L."/>
            <person name="Huntemann M."/>
            <person name="Clum A."/>
            <person name="Wang J."/>
            <person name="Palaniappan K."/>
            <person name="Ritter S."/>
            <person name="Chen I.-M."/>
            <person name="Stamatis D."/>
            <person name="Reddy T."/>
            <person name="O'Malley R."/>
            <person name="Daum C."/>
            <person name="Shapiro N."/>
            <person name="Ivanova N."/>
            <person name="Kyrpides N."/>
            <person name="Woyke T."/>
        </authorList>
    </citation>
    <scope>NUCLEOTIDE SEQUENCE [LARGE SCALE GENOMIC DNA]</scope>
    <source>
        <strain evidence="2">AT2.8</strain>
    </source>
</reference>
<comment type="caution">
    <text evidence="1">The sequence shown here is derived from an EMBL/GenBank/DDBJ whole genome shotgun (WGS) entry which is preliminary data.</text>
</comment>
<sequence length="39" mass="4712">MRLVLHKHDERQIRRFFIEISPSSGLREKNQHLSITKPL</sequence>
<name>A0A852TG70_9BACI</name>
<dbReference type="Proteomes" id="UP000548423">
    <property type="component" value="Unassembled WGS sequence"/>
</dbReference>
<evidence type="ECO:0000313" key="1">
    <source>
        <dbReference type="EMBL" id="NYE07109.1"/>
    </source>
</evidence>
<gene>
    <name evidence="1" type="ORF">F4694_003894</name>
</gene>
<dbReference type="AlphaFoldDB" id="A0A852TG70"/>
<protein>
    <submittedName>
        <fullName evidence="1">Uncharacterized protein</fullName>
    </submittedName>
</protein>
<proteinExistence type="predicted"/>
<accession>A0A852TG70</accession>
<organism evidence="1 2">
    <name type="scientific">Neobacillus niacini</name>
    <dbReference type="NCBI Taxonomy" id="86668"/>
    <lineage>
        <taxon>Bacteria</taxon>
        <taxon>Bacillati</taxon>
        <taxon>Bacillota</taxon>
        <taxon>Bacilli</taxon>
        <taxon>Bacillales</taxon>
        <taxon>Bacillaceae</taxon>
        <taxon>Neobacillus</taxon>
    </lineage>
</organism>
<dbReference type="EMBL" id="JACCBX010000008">
    <property type="protein sequence ID" value="NYE07109.1"/>
    <property type="molecule type" value="Genomic_DNA"/>
</dbReference>
<evidence type="ECO:0000313" key="2">
    <source>
        <dbReference type="Proteomes" id="UP000548423"/>
    </source>
</evidence>
<reference evidence="2" key="2">
    <citation type="submission" date="2020-08" db="EMBL/GenBank/DDBJ databases">
        <title>The Agave Microbiome: Exploring the role of microbial communities in plant adaptations to desert environments.</title>
        <authorList>
            <person name="Partida-Martinez L.P."/>
        </authorList>
    </citation>
    <scope>NUCLEOTIDE SEQUENCE [LARGE SCALE GENOMIC DNA]</scope>
    <source>
        <strain evidence="2">AT2.8</strain>
    </source>
</reference>